<gene>
    <name evidence="7" type="ORF">RDB_LOCUS92337</name>
</gene>
<dbReference type="PANTHER" id="PTHR12665">
    <property type="entry name" value="ORMDL PROTEINS"/>
    <property type="match status" value="1"/>
</dbReference>
<dbReference type="InterPro" id="IPR007203">
    <property type="entry name" value="ORMDL"/>
</dbReference>
<keyword evidence="2 6" id="KW-0812">Transmembrane</keyword>
<evidence type="ECO:0000256" key="2">
    <source>
        <dbReference type="ARBA" id="ARBA00022692"/>
    </source>
</evidence>
<dbReference type="GO" id="GO:0005789">
    <property type="term" value="C:endoplasmic reticulum membrane"/>
    <property type="evidence" value="ECO:0007669"/>
    <property type="project" value="InterPro"/>
</dbReference>
<keyword evidence="4 6" id="KW-0472">Membrane</keyword>
<feature type="region of interest" description="Disordered" evidence="5">
    <location>
        <begin position="1"/>
        <end position="22"/>
    </location>
</feature>
<proteinExistence type="predicted"/>
<evidence type="ECO:0000313" key="8">
    <source>
        <dbReference type="Proteomes" id="UP000663827"/>
    </source>
</evidence>
<evidence type="ECO:0000313" key="7">
    <source>
        <dbReference type="EMBL" id="CAE7154549.1"/>
    </source>
</evidence>
<dbReference type="AlphaFoldDB" id="A0A8H3E1N1"/>
<comment type="subcellular location">
    <subcellularLocation>
        <location evidence="1">Membrane</location>
        <topology evidence="1">Multi-pass membrane protein</topology>
    </subcellularLocation>
</comment>
<evidence type="ECO:0000256" key="3">
    <source>
        <dbReference type="ARBA" id="ARBA00022989"/>
    </source>
</evidence>
<evidence type="ECO:0000256" key="6">
    <source>
        <dbReference type="SAM" id="Phobius"/>
    </source>
</evidence>
<keyword evidence="3 6" id="KW-1133">Transmembrane helix</keyword>
<accession>A0A8H3E1N1</accession>
<feature type="region of interest" description="Disordered" evidence="5">
    <location>
        <begin position="201"/>
        <end position="230"/>
    </location>
</feature>
<evidence type="ECO:0000256" key="5">
    <source>
        <dbReference type="SAM" id="MobiDB-lite"/>
    </source>
</evidence>
<name>A0A8H3E1N1_9AGAM</name>
<reference evidence="7" key="1">
    <citation type="submission" date="2021-01" db="EMBL/GenBank/DDBJ databases">
        <authorList>
            <person name="Kaushik A."/>
        </authorList>
    </citation>
    <scope>NUCLEOTIDE SEQUENCE</scope>
    <source>
        <strain evidence="7">AG5</strain>
    </source>
</reference>
<dbReference type="Pfam" id="PF04061">
    <property type="entry name" value="ORMDL"/>
    <property type="match status" value="1"/>
</dbReference>
<sequence length="230" mass="25374">MSSPRATVPPPISIASKTDNGLKGRARSSSIVAVQEVGGNGAEEMLDQSVYINRNSEWVNGKGAWIIHPMLTFAAKILIDVMPGISQEASWTIVNLGYLLVSYVMFHGITGIPFDPDLHGGAYDDLTMWEQIDHGAQYTPAKKWLFTMPIALFLLSTHFTHYNPWLFTINFTALLLVLIPKLPQLHRQRVRFLVEDSTPSGAATPMTPMTPSVSGANTPVNRRSWAEPSN</sequence>
<feature type="transmembrane region" description="Helical" evidence="6">
    <location>
        <begin position="162"/>
        <end position="179"/>
    </location>
</feature>
<organism evidence="7 8">
    <name type="scientific">Rhizoctonia solani</name>
    <dbReference type="NCBI Taxonomy" id="456999"/>
    <lineage>
        <taxon>Eukaryota</taxon>
        <taxon>Fungi</taxon>
        <taxon>Dikarya</taxon>
        <taxon>Basidiomycota</taxon>
        <taxon>Agaricomycotina</taxon>
        <taxon>Agaricomycetes</taxon>
        <taxon>Cantharellales</taxon>
        <taxon>Ceratobasidiaceae</taxon>
        <taxon>Rhizoctonia</taxon>
    </lineage>
</organism>
<protein>
    <submittedName>
        <fullName evidence="7">Uncharacterized protein</fullName>
    </submittedName>
</protein>
<feature type="transmembrane region" description="Helical" evidence="6">
    <location>
        <begin position="93"/>
        <end position="114"/>
    </location>
</feature>
<dbReference type="EMBL" id="CAJNJQ010001914">
    <property type="protein sequence ID" value="CAE7154549.1"/>
    <property type="molecule type" value="Genomic_DNA"/>
</dbReference>
<comment type="caution">
    <text evidence="7">The sequence shown here is derived from an EMBL/GenBank/DDBJ whole genome shotgun (WGS) entry which is preliminary data.</text>
</comment>
<evidence type="ECO:0000256" key="4">
    <source>
        <dbReference type="ARBA" id="ARBA00023136"/>
    </source>
</evidence>
<evidence type="ECO:0000256" key="1">
    <source>
        <dbReference type="ARBA" id="ARBA00004141"/>
    </source>
</evidence>
<dbReference type="Proteomes" id="UP000663827">
    <property type="component" value="Unassembled WGS sequence"/>
</dbReference>